<evidence type="ECO:0000313" key="2">
    <source>
        <dbReference type="EMBL" id="MCJ8237013.1"/>
    </source>
</evidence>
<dbReference type="EMBL" id="JALAYX010000001">
    <property type="protein sequence ID" value="MCJ8237013.1"/>
    <property type="molecule type" value="Genomic_DNA"/>
</dbReference>
<geneLocation type="plasmid" evidence="2">
    <name>unnamed</name>
</geneLocation>
<gene>
    <name evidence="2" type="ORF">MKJ03_01640</name>
</gene>
<reference evidence="2 3" key="1">
    <citation type="submission" date="2022-03" db="EMBL/GenBank/DDBJ databases">
        <title>Rhizobium SSM4.3 sp. nov., isolated from Sediment (Gouqi Island).</title>
        <authorList>
            <person name="Chen G."/>
        </authorList>
    </citation>
    <scope>NUCLEOTIDE SEQUENCE [LARGE SCALE GENOMIC DNA]</scope>
    <source>
        <strain evidence="2 3">SSM4.3</strain>
        <plasmid evidence="2">unnamed</plasmid>
    </source>
</reference>
<comment type="caution">
    <text evidence="2">The sequence shown here is derived from an EMBL/GenBank/DDBJ whole genome shotgun (WGS) entry which is preliminary data.</text>
</comment>
<dbReference type="InterPro" id="IPR041657">
    <property type="entry name" value="HTH_17"/>
</dbReference>
<keyword evidence="2" id="KW-0614">Plasmid</keyword>
<dbReference type="RefSeq" id="WP_048649004.1">
    <property type="nucleotide sequence ID" value="NZ_CP128477.1"/>
</dbReference>
<feature type="domain" description="Helix-turn-helix" evidence="1">
    <location>
        <begin position="5"/>
        <end position="50"/>
    </location>
</feature>
<name>A0ABT0CV20_9HYPH</name>
<accession>A0ABT0CV20</accession>
<evidence type="ECO:0000313" key="3">
    <source>
        <dbReference type="Proteomes" id="UP001522662"/>
    </source>
</evidence>
<keyword evidence="3" id="KW-1185">Reference proteome</keyword>
<proteinExistence type="predicted"/>
<evidence type="ECO:0000259" key="1">
    <source>
        <dbReference type="Pfam" id="PF12728"/>
    </source>
</evidence>
<dbReference type="Pfam" id="PF12728">
    <property type="entry name" value="HTH_17"/>
    <property type="match status" value="1"/>
</dbReference>
<organism evidence="2 3">
    <name type="scientific">Peteryoungia algae</name>
    <dbReference type="NCBI Taxonomy" id="2919917"/>
    <lineage>
        <taxon>Bacteria</taxon>
        <taxon>Pseudomonadati</taxon>
        <taxon>Pseudomonadota</taxon>
        <taxon>Alphaproteobacteria</taxon>
        <taxon>Hyphomicrobiales</taxon>
        <taxon>Rhizobiaceae</taxon>
        <taxon>Peteryoungia</taxon>
    </lineage>
</organism>
<sequence length="140" mass="15481">MSEEFYTVEFAAEQLKLHPKTVLKFIRQGQLRATKVGRQYRILRSDLAALVGDHRAARGALREVRSTTIVDISNADAEFARRMAALLTGARKANGRSAEPMSVDVTHDPANKQVKIIIVARPSDAAELLQLSEVLLEGRT</sequence>
<protein>
    <submittedName>
        <fullName evidence="2">Helix-turn-helix domain-containing protein</fullName>
    </submittedName>
</protein>
<dbReference type="NCBIfam" id="TIGR01764">
    <property type="entry name" value="excise"/>
    <property type="match status" value="1"/>
</dbReference>
<dbReference type="Proteomes" id="UP001522662">
    <property type="component" value="Unassembled WGS sequence"/>
</dbReference>
<dbReference type="InterPro" id="IPR010093">
    <property type="entry name" value="SinI_DNA-bd"/>
</dbReference>